<feature type="signal peptide" evidence="6">
    <location>
        <begin position="1"/>
        <end position="23"/>
    </location>
</feature>
<comment type="caution">
    <text evidence="7">The sequence shown here is derived from an EMBL/GenBank/DDBJ whole genome shotgun (WGS) entry which is preliminary data.</text>
</comment>
<feature type="chain" id="PRO_5020397199" evidence="6">
    <location>
        <begin position="24"/>
        <end position="156"/>
    </location>
</feature>
<dbReference type="OrthoDB" id="9795814at2"/>
<evidence type="ECO:0000313" key="7">
    <source>
        <dbReference type="EMBL" id="TDK64505.1"/>
    </source>
</evidence>
<keyword evidence="1" id="KW-0813">Transport</keyword>
<dbReference type="Pfam" id="PF01152">
    <property type="entry name" value="Bac_globin"/>
    <property type="match status" value="1"/>
</dbReference>
<dbReference type="EMBL" id="SMYL01000007">
    <property type="protein sequence ID" value="TDK64505.1"/>
    <property type="molecule type" value="Genomic_DNA"/>
</dbReference>
<organism evidence="7 8">
    <name type="scientific">Sapientia aquatica</name>
    <dbReference type="NCBI Taxonomy" id="1549640"/>
    <lineage>
        <taxon>Bacteria</taxon>
        <taxon>Pseudomonadati</taxon>
        <taxon>Pseudomonadota</taxon>
        <taxon>Betaproteobacteria</taxon>
        <taxon>Burkholderiales</taxon>
        <taxon>Oxalobacteraceae</taxon>
        <taxon>Sapientia</taxon>
    </lineage>
</organism>
<dbReference type="RefSeq" id="WP_133329497.1">
    <property type="nucleotide sequence ID" value="NZ_SMYL01000007.1"/>
</dbReference>
<evidence type="ECO:0000313" key="8">
    <source>
        <dbReference type="Proteomes" id="UP000294829"/>
    </source>
</evidence>
<accession>A0A4R5VYD3</accession>
<keyword evidence="2 5" id="KW-0349">Heme</keyword>
<feature type="binding site" description="distal binding residue" evidence="5">
    <location>
        <position position="151"/>
    </location>
    <ligand>
        <name>heme</name>
        <dbReference type="ChEBI" id="CHEBI:30413"/>
    </ligand>
    <ligandPart>
        <name>Fe</name>
        <dbReference type="ChEBI" id="CHEBI:18248"/>
    </ligandPart>
</feature>
<gene>
    <name evidence="7" type="ORF">E2I14_13750</name>
</gene>
<evidence type="ECO:0000256" key="4">
    <source>
        <dbReference type="ARBA" id="ARBA00023004"/>
    </source>
</evidence>
<keyword evidence="4 5" id="KW-0408">Iron</keyword>
<evidence type="ECO:0000256" key="6">
    <source>
        <dbReference type="SAM" id="SignalP"/>
    </source>
</evidence>
<dbReference type="InterPro" id="IPR012292">
    <property type="entry name" value="Globin/Proto"/>
</dbReference>
<keyword evidence="8" id="KW-1185">Reference proteome</keyword>
<evidence type="ECO:0000256" key="3">
    <source>
        <dbReference type="ARBA" id="ARBA00022723"/>
    </source>
</evidence>
<dbReference type="Proteomes" id="UP000294829">
    <property type="component" value="Unassembled WGS sequence"/>
</dbReference>
<evidence type="ECO:0000256" key="5">
    <source>
        <dbReference type="PIRSR" id="PIRSR601486-1"/>
    </source>
</evidence>
<dbReference type="CDD" id="cd00454">
    <property type="entry name" value="TrHb1_N"/>
    <property type="match status" value="1"/>
</dbReference>
<sequence>MKRTPHTICALFALIGLINGAQAQTAMTNPAPAMSMEANDSLFQQFGGKEGISKIIDDFLVVWQADPRISGKLQEADVDRLGALLKEQINQLTGGPAVYSGKDMKTAHEKMGLRNMDFNALAEDLQTAMEKNGVASRAQNKLLAKLAPMEHHIVTK</sequence>
<protein>
    <submittedName>
        <fullName evidence="7">Group 1 truncated hemoglobin</fullName>
    </submittedName>
</protein>
<evidence type="ECO:0000256" key="2">
    <source>
        <dbReference type="ARBA" id="ARBA00022617"/>
    </source>
</evidence>
<dbReference type="Gene3D" id="1.10.490.10">
    <property type="entry name" value="Globins"/>
    <property type="match status" value="1"/>
</dbReference>
<name>A0A4R5VYD3_9BURK</name>
<keyword evidence="6" id="KW-0732">Signal</keyword>
<dbReference type="SUPFAM" id="SSF46458">
    <property type="entry name" value="Globin-like"/>
    <property type="match status" value="1"/>
</dbReference>
<keyword evidence="3 5" id="KW-0479">Metal-binding</keyword>
<dbReference type="GO" id="GO:0020037">
    <property type="term" value="F:heme binding"/>
    <property type="evidence" value="ECO:0007669"/>
    <property type="project" value="InterPro"/>
</dbReference>
<reference evidence="7 8" key="1">
    <citation type="submission" date="2019-03" db="EMBL/GenBank/DDBJ databases">
        <title>Sapientia aquatica gen. nov., sp. nov., isolated from a crater lake.</title>
        <authorList>
            <person name="Felfoldi T."/>
            <person name="Szabo A."/>
            <person name="Toth E."/>
            <person name="Schumann P."/>
            <person name="Keki Z."/>
            <person name="Marialigeti K."/>
            <person name="Mathe I."/>
        </authorList>
    </citation>
    <scope>NUCLEOTIDE SEQUENCE [LARGE SCALE GENOMIC DNA]</scope>
    <source>
        <strain evidence="7 8">SA-152</strain>
    </source>
</reference>
<dbReference type="InterPro" id="IPR001486">
    <property type="entry name" value="Hemoglobin_trunc"/>
</dbReference>
<evidence type="ECO:0000256" key="1">
    <source>
        <dbReference type="ARBA" id="ARBA00022448"/>
    </source>
</evidence>
<dbReference type="AlphaFoldDB" id="A0A4R5VYD3"/>
<dbReference type="GO" id="GO:0046872">
    <property type="term" value="F:metal ion binding"/>
    <property type="evidence" value="ECO:0007669"/>
    <property type="project" value="UniProtKB-KW"/>
</dbReference>
<proteinExistence type="predicted"/>
<dbReference type="InterPro" id="IPR009050">
    <property type="entry name" value="Globin-like_sf"/>
</dbReference>
<dbReference type="GO" id="GO:0019825">
    <property type="term" value="F:oxygen binding"/>
    <property type="evidence" value="ECO:0007669"/>
    <property type="project" value="InterPro"/>
</dbReference>
<feature type="binding site" description="distal binding residue" evidence="5">
    <location>
        <position position="108"/>
    </location>
    <ligand>
        <name>heme</name>
        <dbReference type="ChEBI" id="CHEBI:30413"/>
    </ligand>
    <ligandPart>
        <name>Fe</name>
        <dbReference type="ChEBI" id="CHEBI:18248"/>
    </ligandPart>
</feature>